<name>A0AAV7UPA9_PLEWA</name>
<accession>A0AAV7UPA9</accession>
<feature type="compositionally biased region" description="Acidic residues" evidence="1">
    <location>
        <begin position="74"/>
        <end position="85"/>
    </location>
</feature>
<sequence length="112" mass="12179">MAWCDGSLRSDPHTSLTCADSATNDLVNTSDSDALIGRLQQPRDQLRVKSGASVMPEEVVSGSASIRDLVTKEEQEDEEHGIEEEDGRKTEPAGAEEPQRKPGDRWPRGACS</sequence>
<feature type="compositionally biased region" description="Polar residues" evidence="1">
    <location>
        <begin position="13"/>
        <end position="25"/>
    </location>
</feature>
<dbReference type="EMBL" id="JANPWB010000005">
    <property type="protein sequence ID" value="KAJ1189578.1"/>
    <property type="molecule type" value="Genomic_DNA"/>
</dbReference>
<gene>
    <name evidence="2" type="ORF">NDU88_006322</name>
</gene>
<evidence type="ECO:0000256" key="1">
    <source>
        <dbReference type="SAM" id="MobiDB-lite"/>
    </source>
</evidence>
<dbReference type="Proteomes" id="UP001066276">
    <property type="component" value="Chromosome 3_1"/>
</dbReference>
<proteinExistence type="predicted"/>
<feature type="region of interest" description="Disordered" evidence="1">
    <location>
        <begin position="1"/>
        <end position="25"/>
    </location>
</feature>
<dbReference type="AlphaFoldDB" id="A0AAV7UPA9"/>
<protein>
    <submittedName>
        <fullName evidence="2">Uncharacterized protein</fullName>
    </submittedName>
</protein>
<feature type="region of interest" description="Disordered" evidence="1">
    <location>
        <begin position="44"/>
        <end position="112"/>
    </location>
</feature>
<evidence type="ECO:0000313" key="3">
    <source>
        <dbReference type="Proteomes" id="UP001066276"/>
    </source>
</evidence>
<organism evidence="2 3">
    <name type="scientific">Pleurodeles waltl</name>
    <name type="common">Iberian ribbed newt</name>
    <dbReference type="NCBI Taxonomy" id="8319"/>
    <lineage>
        <taxon>Eukaryota</taxon>
        <taxon>Metazoa</taxon>
        <taxon>Chordata</taxon>
        <taxon>Craniata</taxon>
        <taxon>Vertebrata</taxon>
        <taxon>Euteleostomi</taxon>
        <taxon>Amphibia</taxon>
        <taxon>Batrachia</taxon>
        <taxon>Caudata</taxon>
        <taxon>Salamandroidea</taxon>
        <taxon>Salamandridae</taxon>
        <taxon>Pleurodelinae</taxon>
        <taxon>Pleurodeles</taxon>
    </lineage>
</organism>
<comment type="caution">
    <text evidence="2">The sequence shown here is derived from an EMBL/GenBank/DDBJ whole genome shotgun (WGS) entry which is preliminary data.</text>
</comment>
<evidence type="ECO:0000313" key="2">
    <source>
        <dbReference type="EMBL" id="KAJ1189578.1"/>
    </source>
</evidence>
<feature type="compositionally biased region" description="Basic and acidic residues" evidence="1">
    <location>
        <begin position="86"/>
        <end position="112"/>
    </location>
</feature>
<keyword evidence="3" id="KW-1185">Reference proteome</keyword>
<reference evidence="2" key="1">
    <citation type="journal article" date="2022" name="bioRxiv">
        <title>Sequencing and chromosome-scale assembly of the giantPleurodeles waltlgenome.</title>
        <authorList>
            <person name="Brown T."/>
            <person name="Elewa A."/>
            <person name="Iarovenko S."/>
            <person name="Subramanian E."/>
            <person name="Araus A.J."/>
            <person name="Petzold A."/>
            <person name="Susuki M."/>
            <person name="Suzuki K.-i.T."/>
            <person name="Hayashi T."/>
            <person name="Toyoda A."/>
            <person name="Oliveira C."/>
            <person name="Osipova E."/>
            <person name="Leigh N.D."/>
            <person name="Simon A."/>
            <person name="Yun M.H."/>
        </authorList>
    </citation>
    <scope>NUCLEOTIDE SEQUENCE</scope>
    <source>
        <strain evidence="2">20211129_DDA</strain>
        <tissue evidence="2">Liver</tissue>
    </source>
</reference>